<organism evidence="2 3">
    <name type="scientific">Ambispora leptoticha</name>
    <dbReference type="NCBI Taxonomy" id="144679"/>
    <lineage>
        <taxon>Eukaryota</taxon>
        <taxon>Fungi</taxon>
        <taxon>Fungi incertae sedis</taxon>
        <taxon>Mucoromycota</taxon>
        <taxon>Glomeromycotina</taxon>
        <taxon>Glomeromycetes</taxon>
        <taxon>Archaeosporales</taxon>
        <taxon>Ambisporaceae</taxon>
        <taxon>Ambispora</taxon>
    </lineage>
</organism>
<evidence type="ECO:0000313" key="3">
    <source>
        <dbReference type="Proteomes" id="UP000789508"/>
    </source>
</evidence>
<keyword evidence="1" id="KW-0175">Coiled coil</keyword>
<dbReference type="GO" id="GO:0051225">
    <property type="term" value="P:spindle assembly"/>
    <property type="evidence" value="ECO:0007669"/>
    <property type="project" value="InterPro"/>
</dbReference>
<dbReference type="GO" id="GO:0070652">
    <property type="term" value="C:HAUS complex"/>
    <property type="evidence" value="ECO:0007669"/>
    <property type="project" value="InterPro"/>
</dbReference>
<dbReference type="EMBL" id="CAJVPS010007389">
    <property type="protein sequence ID" value="CAG8634300.1"/>
    <property type="molecule type" value="Genomic_DNA"/>
</dbReference>
<dbReference type="GO" id="GO:0031023">
    <property type="term" value="P:microtubule organizing center organization"/>
    <property type="evidence" value="ECO:0007669"/>
    <property type="project" value="TreeGrafter"/>
</dbReference>
<dbReference type="InterPro" id="IPR026206">
    <property type="entry name" value="HAUS3"/>
</dbReference>
<evidence type="ECO:0000313" key="2">
    <source>
        <dbReference type="EMBL" id="CAG8634300.1"/>
    </source>
</evidence>
<reference evidence="2" key="1">
    <citation type="submission" date="2021-06" db="EMBL/GenBank/DDBJ databases">
        <authorList>
            <person name="Kallberg Y."/>
            <person name="Tangrot J."/>
            <person name="Rosling A."/>
        </authorList>
    </citation>
    <scope>NUCLEOTIDE SEQUENCE</scope>
    <source>
        <strain evidence="2">FL130A</strain>
    </source>
</reference>
<dbReference type="AlphaFoldDB" id="A0A9N9DG58"/>
<gene>
    <name evidence="2" type="ORF">ALEPTO_LOCUS9479</name>
</gene>
<name>A0A9N9DG58_9GLOM</name>
<proteinExistence type="predicted"/>
<dbReference type="GO" id="GO:0072686">
    <property type="term" value="C:mitotic spindle"/>
    <property type="evidence" value="ECO:0007669"/>
    <property type="project" value="TreeGrafter"/>
</dbReference>
<dbReference type="PANTHER" id="PTHR19378:SF0">
    <property type="entry name" value="HAUS AUGMIN-LIKE COMPLEX SUBUNIT 3"/>
    <property type="match status" value="1"/>
</dbReference>
<accession>A0A9N9DG58</accession>
<dbReference type="OrthoDB" id="2159690at2759"/>
<evidence type="ECO:0000256" key="1">
    <source>
        <dbReference type="SAM" id="Coils"/>
    </source>
</evidence>
<feature type="coiled-coil region" evidence="1">
    <location>
        <begin position="97"/>
        <end position="134"/>
    </location>
</feature>
<dbReference type="PANTHER" id="PTHR19378">
    <property type="entry name" value="GOLGIN- RELATED"/>
    <property type="match status" value="1"/>
</dbReference>
<keyword evidence="3" id="KW-1185">Reference proteome</keyword>
<feature type="non-terminal residue" evidence="2">
    <location>
        <position position="318"/>
    </location>
</feature>
<comment type="caution">
    <text evidence="2">The sequence shown here is derived from an EMBL/GenBank/DDBJ whole genome shotgun (WGS) entry which is preliminary data.</text>
</comment>
<sequence>MSEPTTTTRSKSKMTSLNSATTFIEFLKTIGYPNASELLPEQLLWATEQPSARVLLDWLCQSVDPDKNVVNKVEEDSMILKQIESLEAQLNPLSKHHDSLLSQKNQLKLTLNSLEKELENFQKINLDLDDKNREVNQTIEQDSIKLDLNMADTVNAVKEIVMDRKIQNGKEFLEHEQIFGKELEQHCQNLYLPCQQDLSNGVDLIEEITRLKSMYPVTEQKFTKAALEHERLLAYLNILQNEILRIDAYNPDFEILRSKHQQNLKLIESINEQATDTLLRIEEYLCVLAEIQIQNPILIADNQTKSALQMTMNENLEH</sequence>
<dbReference type="Proteomes" id="UP000789508">
    <property type="component" value="Unassembled WGS sequence"/>
</dbReference>
<dbReference type="GO" id="GO:0005815">
    <property type="term" value="C:microtubule organizing center"/>
    <property type="evidence" value="ECO:0007669"/>
    <property type="project" value="TreeGrafter"/>
</dbReference>
<protein>
    <submittedName>
        <fullName evidence="2">3030_t:CDS:1</fullName>
    </submittedName>
</protein>